<reference evidence="3" key="2">
    <citation type="submission" date="2021-04" db="EMBL/GenBank/DDBJ databases">
        <authorList>
            <person name="Gilroy R."/>
        </authorList>
    </citation>
    <scope>NUCLEOTIDE SEQUENCE</scope>
    <source>
        <strain evidence="3">ChiGjej1B1-14440</strain>
    </source>
</reference>
<sequence>MKFFYTSINKFMWKHSFIKSCVHFASKFCPYIVAIFYSLFLLKIFLNKSGNMLVLTSEPIAVLIITVILRIIIDRKRPSEKYDLIPIDGSRKKGRSFPSIHVALSVSIALAVLHYGPNMGLLLSTLAGTITIVRLLSGVHYITDVAASIIIAFVINMI</sequence>
<keyword evidence="1" id="KW-0812">Transmembrane</keyword>
<keyword evidence="1" id="KW-1133">Transmembrane helix</keyword>
<dbReference type="Pfam" id="PF01569">
    <property type="entry name" value="PAP2"/>
    <property type="match status" value="1"/>
</dbReference>
<reference evidence="3" key="1">
    <citation type="journal article" date="2021" name="PeerJ">
        <title>Extensive microbial diversity within the chicken gut microbiome revealed by metagenomics and culture.</title>
        <authorList>
            <person name="Gilroy R."/>
            <person name="Ravi A."/>
            <person name="Getino M."/>
            <person name="Pursley I."/>
            <person name="Horton D.L."/>
            <person name="Alikhan N.F."/>
            <person name="Baker D."/>
            <person name="Gharbi K."/>
            <person name="Hall N."/>
            <person name="Watson M."/>
            <person name="Adriaenssens E.M."/>
            <person name="Foster-Nyarko E."/>
            <person name="Jarju S."/>
            <person name="Secka A."/>
            <person name="Antonio M."/>
            <person name="Oren A."/>
            <person name="Chaudhuri R.R."/>
            <person name="La Ragione R."/>
            <person name="Hildebrand F."/>
            <person name="Pallen M.J."/>
        </authorList>
    </citation>
    <scope>NUCLEOTIDE SEQUENCE</scope>
    <source>
        <strain evidence="3">ChiGjej1B1-14440</strain>
    </source>
</reference>
<feature type="domain" description="Phosphatidic acid phosphatase type 2/haloperoxidase" evidence="2">
    <location>
        <begin position="61"/>
        <end position="155"/>
    </location>
</feature>
<feature type="transmembrane region" description="Helical" evidence="1">
    <location>
        <begin position="21"/>
        <end position="46"/>
    </location>
</feature>
<protein>
    <submittedName>
        <fullName evidence="3">Phosphatase PAP2 family protein</fullName>
    </submittedName>
</protein>
<evidence type="ECO:0000256" key="1">
    <source>
        <dbReference type="SAM" id="Phobius"/>
    </source>
</evidence>
<accession>A0A9D1XJY2</accession>
<dbReference type="InterPro" id="IPR036938">
    <property type="entry name" value="PAP2/HPO_sf"/>
</dbReference>
<feature type="transmembrane region" description="Helical" evidence="1">
    <location>
        <begin position="135"/>
        <end position="155"/>
    </location>
</feature>
<gene>
    <name evidence="3" type="ORF">H9980_01285</name>
</gene>
<comment type="caution">
    <text evidence="3">The sequence shown here is derived from an EMBL/GenBank/DDBJ whole genome shotgun (WGS) entry which is preliminary data.</text>
</comment>
<proteinExistence type="predicted"/>
<dbReference type="EMBL" id="DXET01000034">
    <property type="protein sequence ID" value="HIX80595.1"/>
    <property type="molecule type" value="Genomic_DNA"/>
</dbReference>
<dbReference type="InterPro" id="IPR000326">
    <property type="entry name" value="PAP2/HPO"/>
</dbReference>
<evidence type="ECO:0000259" key="2">
    <source>
        <dbReference type="Pfam" id="PF01569"/>
    </source>
</evidence>
<evidence type="ECO:0000313" key="3">
    <source>
        <dbReference type="EMBL" id="HIX80595.1"/>
    </source>
</evidence>
<feature type="transmembrane region" description="Helical" evidence="1">
    <location>
        <begin position="52"/>
        <end position="73"/>
    </location>
</feature>
<keyword evidence="1" id="KW-0472">Membrane</keyword>
<dbReference type="AlphaFoldDB" id="A0A9D1XJY2"/>
<dbReference type="Gene3D" id="1.20.144.10">
    <property type="entry name" value="Phosphatidic acid phosphatase type 2/haloperoxidase"/>
    <property type="match status" value="1"/>
</dbReference>
<name>A0A9D1XJY2_9FIRM</name>
<organism evidence="3 4">
    <name type="scientific">Candidatus Erysipelatoclostridium merdavium</name>
    <dbReference type="NCBI Taxonomy" id="2838566"/>
    <lineage>
        <taxon>Bacteria</taxon>
        <taxon>Bacillati</taxon>
        <taxon>Bacillota</taxon>
        <taxon>Erysipelotrichia</taxon>
        <taxon>Erysipelotrichales</taxon>
        <taxon>Erysipelotrichales incertae sedis</taxon>
    </lineage>
</organism>
<feature type="transmembrane region" description="Helical" evidence="1">
    <location>
        <begin position="94"/>
        <end position="115"/>
    </location>
</feature>
<dbReference type="Proteomes" id="UP000886724">
    <property type="component" value="Unassembled WGS sequence"/>
</dbReference>
<evidence type="ECO:0000313" key="4">
    <source>
        <dbReference type="Proteomes" id="UP000886724"/>
    </source>
</evidence>
<dbReference type="SUPFAM" id="SSF48317">
    <property type="entry name" value="Acid phosphatase/Vanadium-dependent haloperoxidase"/>
    <property type="match status" value="1"/>
</dbReference>